<evidence type="ECO:0000313" key="2">
    <source>
        <dbReference type="Proteomes" id="UP000280696"/>
    </source>
</evidence>
<comment type="caution">
    <text evidence="1">The sequence shown here is derived from an EMBL/GenBank/DDBJ whole genome shotgun (WGS) entry which is preliminary data.</text>
</comment>
<reference evidence="1 2" key="1">
    <citation type="submission" date="2018-09" db="EMBL/GenBank/DDBJ databases">
        <title>Murine metabolic-syndrome-specific gut microbial biobank.</title>
        <authorList>
            <person name="Liu C."/>
        </authorList>
    </citation>
    <scope>NUCLEOTIDE SEQUENCE [LARGE SCALE GENOMIC DNA]</scope>
    <source>
        <strain evidence="1 2">0.1xD8-82</strain>
    </source>
</reference>
<dbReference type="RefSeq" id="WP_120472137.1">
    <property type="nucleotide sequence ID" value="NZ_RAYQ01000035.1"/>
</dbReference>
<organism evidence="1 2">
    <name type="scientific">Parablautia intestinalis</name>
    <dbReference type="NCBI Taxonomy" id="2320100"/>
    <lineage>
        <taxon>Bacteria</taxon>
        <taxon>Bacillati</taxon>
        <taxon>Bacillota</taxon>
        <taxon>Clostridia</taxon>
        <taxon>Lachnospirales</taxon>
        <taxon>Lachnospiraceae</taxon>
        <taxon>Parablautia</taxon>
    </lineage>
</organism>
<protein>
    <submittedName>
        <fullName evidence="1">Uncharacterized protein</fullName>
    </submittedName>
</protein>
<name>A0A3A9A9G0_9FIRM</name>
<gene>
    <name evidence="1" type="ORF">D7V94_20355</name>
</gene>
<dbReference type="OrthoDB" id="9807644at2"/>
<accession>A0A3A9A9G0</accession>
<dbReference type="AlphaFoldDB" id="A0A3A9A9G0"/>
<dbReference type="Proteomes" id="UP000280696">
    <property type="component" value="Unassembled WGS sequence"/>
</dbReference>
<dbReference type="EMBL" id="RAYQ01000035">
    <property type="protein sequence ID" value="RKI87774.1"/>
    <property type="molecule type" value="Genomic_DNA"/>
</dbReference>
<sequence>MNEFYNQLILKDSEYECNFFPQVPNYKKQGVAYILTEGVNDDIVVDDKTSSKQIRRGKYRRLVEIATNPYLKEIRFKSASKERSYTFDIYVKAVIQVKNPIVFYNNKNLDVDAYFTNMFTLDVRKITRKYSILEYDGMDEELTNKLSSYNTLDESTGFEYRISVVDAEPGVEAIEYVKRNDKQNLDAELKKKARDLVKDVATDYENAVRTEVIEGKISEKEAIIEINRFRNADYEERLNQVVDLRERRLISEDDARKMIKKIQIVDNQENLIEAGQNRVIDSNAQDNNVLNELYEEE</sequence>
<keyword evidence="2" id="KW-1185">Reference proteome</keyword>
<evidence type="ECO:0000313" key="1">
    <source>
        <dbReference type="EMBL" id="RKI87774.1"/>
    </source>
</evidence>
<proteinExistence type="predicted"/>